<dbReference type="SUPFAM" id="SSF63737">
    <property type="entry name" value="Leukotriene A4 hydrolase N-terminal domain"/>
    <property type="match status" value="1"/>
</dbReference>
<proteinExistence type="inferred from homology"/>
<evidence type="ECO:0000256" key="9">
    <source>
        <dbReference type="SAM" id="MobiDB-lite"/>
    </source>
</evidence>
<dbReference type="Gene3D" id="1.10.390.10">
    <property type="entry name" value="Neutral Protease Domain 2"/>
    <property type="match status" value="1"/>
</dbReference>
<organism evidence="12 13">
    <name type="scientific">Letharia lupina</name>
    <dbReference type="NCBI Taxonomy" id="560253"/>
    <lineage>
        <taxon>Eukaryota</taxon>
        <taxon>Fungi</taxon>
        <taxon>Dikarya</taxon>
        <taxon>Ascomycota</taxon>
        <taxon>Pezizomycotina</taxon>
        <taxon>Lecanoromycetes</taxon>
        <taxon>OSLEUM clade</taxon>
        <taxon>Lecanoromycetidae</taxon>
        <taxon>Lecanorales</taxon>
        <taxon>Lecanorineae</taxon>
        <taxon>Parmeliaceae</taxon>
        <taxon>Letharia</taxon>
    </lineage>
</organism>
<evidence type="ECO:0000256" key="1">
    <source>
        <dbReference type="ARBA" id="ARBA00004123"/>
    </source>
</evidence>
<evidence type="ECO:0000256" key="5">
    <source>
        <dbReference type="ARBA" id="ARBA00023163"/>
    </source>
</evidence>
<dbReference type="InterPro" id="IPR057345">
    <property type="entry name" value="Ig-like_TAF2"/>
</dbReference>
<sequence length="1280" mass="144055">MAPIVESASPQPADLGFSVSNQRVELDIDLRSRSLIGRTTITINPHSKDLRIIRLNCRQAVVTRLSLNGKPCSAISLTDPYKKAKLKWNAAGVQQYDMLQRKLEAQFKDPPEEELEVTIPKIVKIDELDPFSEEAQNILLSRTLGNNKKDSGDGSAIDLVQSSRTAIEQTARFTAISLIIDYVIENIRDGMHFVGWEEGDLRYPHAYTTNSLSPGAACCLFPCVDNLTSKCSWEISIKCQKTVGDALQPSSSSTPLQANCVHGVSDSVNETNRLRKVDVQSNFSDEDKALDLAVICTGDMTDEIVDARDPARKTTSFTCITAISAQHIGFAIGPFEHVDLAEFRESEEDERLGQNAVPVHGFCLPGRVDEVKNTCLPIAKAIDFITMTYGSYPFSDYSLCFVDDLHPDILDTGSLSICSNRLLFPEDVIEPLDRVSRQLVHALAVQWMGINIVPKDPSDFWVVVGIAYFITDIFMKKLSGNNEYRHNQKRVADRVVELDIDRPSLYDTGALIALDPSELEFLELKAPLVLFILDRRLTKAGTSGGLSRIISRIFLNAKVGDLANGAIDSPYFIRTCEKLGHMKFDVFFAQWVEGAGCPKFRVTQRFNKKKLVVEMMIQQSQAENIKDRDMDSEYFVRDVKEEHKAVYAGPIQPAFTGPMTIRIHEADGTPYEHIIEIKDSKTTFDIPYNTKYKRLKRSRRQKERTAASVGNEYMGGGNDDVLLYSLGDVLQSEEEMKEWRLAEWSKDDEEKMSQESYEWIRMDADFEWICKMSTSMPPYMWVSQLQQDRDVVAQLESIQWMSFVNAHELVSTVLIRTLMDQRYFHGIRTAAAAVLAKNAKSEVGWIGSFHLEKAFQEFFCYPGSPMTRSNDFTDRASYYIQCAIPQAMAKIRNPSGHTPYQSRNFLFEKLKFNDNSNNQISDCHYVATLMRGLAEALASKPPFPANDLDDFEDNSEDNQVFLNACLEEIDRHRRIDEWIPSYHNILSTTALDCKRILAKAGIIQTRPVDFLHYTPDGTSEYLRLSAFSNVMALGFVKNHAILRWFLFVLGTDPSPYVRENLLRIFGKALGAIAVGEHLEVAKEQAAQLDGLVIEQESTTEGRQADLARKQTVEGALNALRDEVSADPVLKKELWKAIESPTLSLRQLGELLGICDWLYEPDSKIIILLRYPRYWEIKNLGKGKLLFTRTSRVRTTIPKRKHVAALPQPFIKRENSIPNNGMQPPLKLMFKQKKPPMQSTASASSVTSVESVPPSPVVEGDNAKPKLKIKFKVGGGAGSPS</sequence>
<dbReference type="PANTHER" id="PTHR15137">
    <property type="entry name" value="TRANSCRIPTION INITIATION FACTOR TFIID"/>
    <property type="match status" value="1"/>
</dbReference>
<dbReference type="GO" id="GO:0005669">
    <property type="term" value="C:transcription factor TFIID complex"/>
    <property type="evidence" value="ECO:0007669"/>
    <property type="project" value="InterPro"/>
</dbReference>
<dbReference type="InterPro" id="IPR042097">
    <property type="entry name" value="Aminopeptidase_N-like_N_sf"/>
</dbReference>
<comment type="caution">
    <text evidence="12">The sequence shown here is derived from an EMBL/GenBank/DDBJ whole genome shotgun (WGS) entry which is preliminary data.</text>
</comment>
<reference evidence="12 13" key="1">
    <citation type="journal article" date="2020" name="Genomics">
        <title>Complete, high-quality genomes from long-read metagenomic sequencing of two wolf lichen thalli reveals enigmatic genome architecture.</title>
        <authorList>
            <person name="McKenzie S.K."/>
            <person name="Walston R.F."/>
            <person name="Allen J.L."/>
        </authorList>
    </citation>
    <scope>NUCLEOTIDE SEQUENCE [LARGE SCALE GENOMIC DNA]</scope>
    <source>
        <strain evidence="12">WasteWater1</strain>
    </source>
</reference>
<dbReference type="SUPFAM" id="SSF55486">
    <property type="entry name" value="Metalloproteases ('zincins'), catalytic domain"/>
    <property type="match status" value="1"/>
</dbReference>
<accession>A0A8H6FK37</accession>
<keyword evidence="4" id="KW-0805">Transcription regulation</keyword>
<evidence type="ECO:0000313" key="12">
    <source>
        <dbReference type="EMBL" id="KAF6229953.1"/>
    </source>
</evidence>
<name>A0A8H6FK37_9LECA</name>
<evidence type="ECO:0000313" key="13">
    <source>
        <dbReference type="Proteomes" id="UP000593566"/>
    </source>
</evidence>
<dbReference type="EMBL" id="JACCJB010000002">
    <property type="protein sequence ID" value="KAF6229953.1"/>
    <property type="molecule type" value="Genomic_DNA"/>
</dbReference>
<dbReference type="GO" id="GO:0000976">
    <property type="term" value="F:transcription cis-regulatory region binding"/>
    <property type="evidence" value="ECO:0007669"/>
    <property type="project" value="TreeGrafter"/>
</dbReference>
<feature type="region of interest" description="Disordered" evidence="9">
    <location>
        <begin position="1231"/>
        <end position="1263"/>
    </location>
</feature>
<dbReference type="InterPro" id="IPR057991">
    <property type="entry name" value="TPR_TAF2_C"/>
</dbReference>
<evidence type="ECO:0000256" key="8">
    <source>
        <dbReference type="ARBA" id="ARBA00076306"/>
    </source>
</evidence>
<dbReference type="Pfam" id="PF25316">
    <property type="entry name" value="TAF2_3rd"/>
    <property type="match status" value="1"/>
</dbReference>
<dbReference type="PANTHER" id="PTHR15137:SF9">
    <property type="entry name" value="TRANSCRIPTION INITIATION FACTOR TFIID SUBUNIT 2"/>
    <property type="match status" value="1"/>
</dbReference>
<protein>
    <recommendedName>
        <fullName evidence="3">Transcription initiation factor TFIID subunit 2</fullName>
    </recommendedName>
    <alternativeName>
        <fullName evidence="8">TBP-associated factor 2</fullName>
    </alternativeName>
</protein>
<evidence type="ECO:0000256" key="2">
    <source>
        <dbReference type="ARBA" id="ARBA00010937"/>
    </source>
</evidence>
<comment type="similarity">
    <text evidence="2">Belongs to the TAF2 family.</text>
</comment>
<dbReference type="CDD" id="cd09839">
    <property type="entry name" value="M1_like_TAF2"/>
    <property type="match status" value="1"/>
</dbReference>
<dbReference type="InterPro" id="IPR027268">
    <property type="entry name" value="Peptidase_M4/M1_CTD_sf"/>
</dbReference>
<dbReference type="GO" id="GO:0006367">
    <property type="term" value="P:transcription initiation at RNA polymerase II promoter"/>
    <property type="evidence" value="ECO:0007669"/>
    <property type="project" value="TreeGrafter"/>
</dbReference>
<feature type="domain" description="Transcription initiation factor TFIID subunit 2 TPR repeats" evidence="11">
    <location>
        <begin position="779"/>
        <end position="1068"/>
    </location>
</feature>
<keyword evidence="6" id="KW-0539">Nucleus</keyword>
<evidence type="ECO:0000256" key="3">
    <source>
        <dbReference type="ARBA" id="ARBA00017363"/>
    </source>
</evidence>
<evidence type="ECO:0000256" key="4">
    <source>
        <dbReference type="ARBA" id="ARBA00023015"/>
    </source>
</evidence>
<dbReference type="InterPro" id="IPR037813">
    <property type="entry name" value="TAF2"/>
</dbReference>
<evidence type="ECO:0000256" key="7">
    <source>
        <dbReference type="ARBA" id="ARBA00025346"/>
    </source>
</evidence>
<gene>
    <name evidence="12" type="ORF">HO133_004291</name>
</gene>
<keyword evidence="5" id="KW-0804">Transcription</keyword>
<dbReference type="Proteomes" id="UP000593566">
    <property type="component" value="Unassembled WGS sequence"/>
</dbReference>
<feature type="domain" description="Transcription initiation factor TFIID subunit 2 Ig-like" evidence="10">
    <location>
        <begin position="595"/>
        <end position="777"/>
    </location>
</feature>
<dbReference type="GeneID" id="59332699"/>
<evidence type="ECO:0000259" key="10">
    <source>
        <dbReference type="Pfam" id="PF25316"/>
    </source>
</evidence>
<feature type="compositionally biased region" description="Low complexity" evidence="9">
    <location>
        <begin position="1238"/>
        <end position="1251"/>
    </location>
</feature>
<dbReference type="GO" id="GO:0003682">
    <property type="term" value="F:chromatin binding"/>
    <property type="evidence" value="ECO:0007669"/>
    <property type="project" value="TreeGrafter"/>
</dbReference>
<dbReference type="FunFam" id="1.10.390.10:FF:000011">
    <property type="entry name" value="Transcription initiation factor TFIID subunit"/>
    <property type="match status" value="1"/>
</dbReference>
<keyword evidence="13" id="KW-1185">Reference proteome</keyword>
<dbReference type="Gene3D" id="2.60.40.1730">
    <property type="entry name" value="tricorn interacting facor f3 domain"/>
    <property type="match status" value="1"/>
</dbReference>
<dbReference type="Pfam" id="PF25577">
    <property type="entry name" value="TPR_TAF2_C"/>
    <property type="match status" value="1"/>
</dbReference>
<evidence type="ECO:0000256" key="6">
    <source>
        <dbReference type="ARBA" id="ARBA00023242"/>
    </source>
</evidence>
<dbReference type="AlphaFoldDB" id="A0A8H6FK37"/>
<dbReference type="GO" id="GO:0016251">
    <property type="term" value="F:RNA polymerase II general transcription initiation factor activity"/>
    <property type="evidence" value="ECO:0007669"/>
    <property type="project" value="TreeGrafter"/>
</dbReference>
<dbReference type="RefSeq" id="XP_037157210.1">
    <property type="nucleotide sequence ID" value="XM_037295209.1"/>
</dbReference>
<evidence type="ECO:0000259" key="11">
    <source>
        <dbReference type="Pfam" id="PF25577"/>
    </source>
</evidence>
<comment type="function">
    <text evidence="7">Functions as a component of the DNA-binding general transcription factor complex TFIID. Binding of TFIID to a promoter (with or without TATA element) is the initial step in pre-initiation complex (PIC) formation. TFIID plays a key role in the regulation of gene expression by RNA polymerase II through different activities such as transcription activator interaction, core promoter recognition and selectivity, TFIIA and TFIIB interaction, chromatin modification (histone acetylation by TAF1), facilitation of DNA opening and initiation of transcription.</text>
</comment>
<comment type="subcellular location">
    <subcellularLocation>
        <location evidence="1">Nucleus</location>
    </subcellularLocation>
</comment>